<dbReference type="EMBL" id="CM042019">
    <property type="protein sequence ID" value="KAI3825100.1"/>
    <property type="molecule type" value="Genomic_DNA"/>
</dbReference>
<organism evidence="1 2">
    <name type="scientific">Smallanthus sonchifolius</name>
    <dbReference type="NCBI Taxonomy" id="185202"/>
    <lineage>
        <taxon>Eukaryota</taxon>
        <taxon>Viridiplantae</taxon>
        <taxon>Streptophyta</taxon>
        <taxon>Embryophyta</taxon>
        <taxon>Tracheophyta</taxon>
        <taxon>Spermatophyta</taxon>
        <taxon>Magnoliopsida</taxon>
        <taxon>eudicotyledons</taxon>
        <taxon>Gunneridae</taxon>
        <taxon>Pentapetalae</taxon>
        <taxon>asterids</taxon>
        <taxon>campanulids</taxon>
        <taxon>Asterales</taxon>
        <taxon>Asteraceae</taxon>
        <taxon>Asteroideae</taxon>
        <taxon>Heliantheae alliance</taxon>
        <taxon>Millerieae</taxon>
        <taxon>Smallanthus</taxon>
    </lineage>
</organism>
<sequence length="91" mass="9983">MSTIDKAWIFKSSSGWFCLRRGCHAMFSIGQPNLLANKRKKLMLSSIISKDSDGGLNVEWAPFPIDITGASVMVPSPSSSKLLVVRNPEND</sequence>
<accession>A0ACB9JYQ5</accession>
<gene>
    <name evidence="1" type="ORF">L1987_06576</name>
</gene>
<evidence type="ECO:0000313" key="2">
    <source>
        <dbReference type="Proteomes" id="UP001056120"/>
    </source>
</evidence>
<reference evidence="2" key="1">
    <citation type="journal article" date="2022" name="Mol. Ecol. Resour.">
        <title>The genomes of chicory, endive, great burdock and yacon provide insights into Asteraceae palaeo-polyploidization history and plant inulin production.</title>
        <authorList>
            <person name="Fan W."/>
            <person name="Wang S."/>
            <person name="Wang H."/>
            <person name="Wang A."/>
            <person name="Jiang F."/>
            <person name="Liu H."/>
            <person name="Zhao H."/>
            <person name="Xu D."/>
            <person name="Zhang Y."/>
        </authorList>
    </citation>
    <scope>NUCLEOTIDE SEQUENCE [LARGE SCALE GENOMIC DNA]</scope>
    <source>
        <strain evidence="2">cv. Yunnan</strain>
    </source>
</reference>
<protein>
    <submittedName>
        <fullName evidence="1">Uncharacterized protein</fullName>
    </submittedName>
</protein>
<name>A0ACB9JYQ5_9ASTR</name>
<dbReference type="Proteomes" id="UP001056120">
    <property type="component" value="Linkage Group LG02"/>
</dbReference>
<reference evidence="1 2" key="2">
    <citation type="journal article" date="2022" name="Mol. Ecol. Resour.">
        <title>The genomes of chicory, endive, great burdock and yacon provide insights into Asteraceae paleo-polyploidization history and plant inulin production.</title>
        <authorList>
            <person name="Fan W."/>
            <person name="Wang S."/>
            <person name="Wang H."/>
            <person name="Wang A."/>
            <person name="Jiang F."/>
            <person name="Liu H."/>
            <person name="Zhao H."/>
            <person name="Xu D."/>
            <person name="Zhang Y."/>
        </authorList>
    </citation>
    <scope>NUCLEOTIDE SEQUENCE [LARGE SCALE GENOMIC DNA]</scope>
    <source>
        <strain evidence="2">cv. Yunnan</strain>
        <tissue evidence="1">Leaves</tissue>
    </source>
</reference>
<keyword evidence="2" id="KW-1185">Reference proteome</keyword>
<evidence type="ECO:0000313" key="1">
    <source>
        <dbReference type="EMBL" id="KAI3825100.1"/>
    </source>
</evidence>
<comment type="caution">
    <text evidence="1">The sequence shown here is derived from an EMBL/GenBank/DDBJ whole genome shotgun (WGS) entry which is preliminary data.</text>
</comment>
<proteinExistence type="predicted"/>